<sequence>MAGTAPKRKKTTVRFDVEDEALNDVCVIVQDEKFFVSKQHLSMHSGYFKNMFSRRVVERNQKEIVLLDTEDPMAFRKFLELIYGVECLTDENIDGVSFLADMLRAKVAQDRCIDFLNEKSLMSTQEKFEVAGKYDFMKELKADIISNIRTPEELKDIVPDISQLDKQTSNMILKKSLELHGAPPAPDFNNPPAYTQINYPDGYYSEAFPLLPQPEFFYYFGPEWGLDY</sequence>
<evidence type="ECO:0000313" key="3">
    <source>
        <dbReference type="Proteomes" id="UP000008068"/>
    </source>
</evidence>
<dbReference type="Proteomes" id="UP000008068">
    <property type="component" value="Unassembled WGS sequence"/>
</dbReference>
<dbReference type="PANTHER" id="PTHR22743:SF165">
    <property type="entry name" value="BTB AND MATH DOMAIN CONTAINING-RELATED"/>
    <property type="match status" value="1"/>
</dbReference>
<evidence type="ECO:0000313" key="2">
    <source>
        <dbReference type="EMBL" id="EGT40873.1"/>
    </source>
</evidence>
<dbReference type="CDD" id="cd18186">
    <property type="entry name" value="BTB_POZ_ZBTB_KLHL-like"/>
    <property type="match status" value="1"/>
</dbReference>
<dbReference type="eggNOG" id="KOG4430">
    <property type="taxonomic scope" value="Eukaryota"/>
</dbReference>
<dbReference type="STRING" id="135651.G0MQ55"/>
<dbReference type="OMA" id="YTQINYP"/>
<dbReference type="AlphaFoldDB" id="G0MQ55"/>
<dbReference type="InterPro" id="IPR000210">
    <property type="entry name" value="BTB/POZ_dom"/>
</dbReference>
<dbReference type="InterPro" id="IPR011333">
    <property type="entry name" value="SKP1/BTB/POZ_sf"/>
</dbReference>
<proteinExistence type="predicted"/>
<protein>
    <recommendedName>
        <fullName evidence="1">BTB domain-containing protein</fullName>
    </recommendedName>
</protein>
<evidence type="ECO:0000259" key="1">
    <source>
        <dbReference type="PROSITE" id="PS50097"/>
    </source>
</evidence>
<keyword evidence="3" id="KW-1185">Reference proteome</keyword>
<dbReference type="HOGENOM" id="CLU_1215703_0_0_1"/>
<reference evidence="3" key="1">
    <citation type="submission" date="2011-07" db="EMBL/GenBank/DDBJ databases">
        <authorList>
            <consortium name="Caenorhabditis brenneri Sequencing and Analysis Consortium"/>
            <person name="Wilson R.K."/>
        </authorList>
    </citation>
    <scope>NUCLEOTIDE SEQUENCE [LARGE SCALE GENOMIC DNA]</scope>
    <source>
        <strain evidence="3">PB2801</strain>
    </source>
</reference>
<dbReference type="EMBL" id="GL379806">
    <property type="protein sequence ID" value="EGT40873.1"/>
    <property type="molecule type" value="Genomic_DNA"/>
</dbReference>
<dbReference type="PANTHER" id="PTHR22743">
    <property type="entry name" value="MEPRIN/TRAF-LIKE MATH FAMILY-C.ELEGANS"/>
    <property type="match status" value="1"/>
</dbReference>
<dbReference type="OrthoDB" id="6130897at2759"/>
<organism evidence="3">
    <name type="scientific">Caenorhabditis brenneri</name>
    <name type="common">Nematode worm</name>
    <dbReference type="NCBI Taxonomy" id="135651"/>
    <lineage>
        <taxon>Eukaryota</taxon>
        <taxon>Metazoa</taxon>
        <taxon>Ecdysozoa</taxon>
        <taxon>Nematoda</taxon>
        <taxon>Chromadorea</taxon>
        <taxon>Rhabditida</taxon>
        <taxon>Rhabditina</taxon>
        <taxon>Rhabditomorpha</taxon>
        <taxon>Rhabditoidea</taxon>
        <taxon>Rhabditidae</taxon>
        <taxon>Peloderinae</taxon>
        <taxon>Caenorhabditis</taxon>
    </lineage>
</organism>
<dbReference type="InterPro" id="IPR052664">
    <property type="entry name" value="BTB-MATH_domain_protein"/>
</dbReference>
<gene>
    <name evidence="2" type="ORF">CAEBREN_16130</name>
</gene>
<accession>G0MQ55</accession>
<dbReference type="Pfam" id="PF00651">
    <property type="entry name" value="BTB"/>
    <property type="match status" value="1"/>
</dbReference>
<name>G0MQ55_CAEBE</name>
<dbReference type="Gene3D" id="3.30.710.10">
    <property type="entry name" value="Potassium Channel Kv1.1, Chain A"/>
    <property type="match status" value="1"/>
</dbReference>
<dbReference type="SMART" id="SM00225">
    <property type="entry name" value="BTB"/>
    <property type="match status" value="1"/>
</dbReference>
<dbReference type="InParanoid" id="G0MQ55"/>
<dbReference type="SUPFAM" id="SSF54695">
    <property type="entry name" value="POZ domain"/>
    <property type="match status" value="1"/>
</dbReference>
<feature type="domain" description="BTB" evidence="1">
    <location>
        <begin position="23"/>
        <end position="91"/>
    </location>
</feature>
<dbReference type="PROSITE" id="PS50097">
    <property type="entry name" value="BTB"/>
    <property type="match status" value="1"/>
</dbReference>